<feature type="domain" description="CCHC-type" evidence="10">
    <location>
        <begin position="270"/>
        <end position="284"/>
    </location>
</feature>
<dbReference type="GO" id="GO:0008270">
    <property type="term" value="F:zinc ion binding"/>
    <property type="evidence" value="ECO:0007669"/>
    <property type="project" value="UniProtKB-KW"/>
</dbReference>
<evidence type="ECO:0000256" key="6">
    <source>
        <dbReference type="ARBA" id="ARBA00023242"/>
    </source>
</evidence>
<evidence type="ECO:0000256" key="1">
    <source>
        <dbReference type="ARBA" id="ARBA00004123"/>
    </source>
</evidence>
<dbReference type="GO" id="GO:0071031">
    <property type="term" value="P:nuclear mRNA surveillance of mRNA 3'-end processing"/>
    <property type="evidence" value="ECO:0007669"/>
    <property type="project" value="TreeGrafter"/>
</dbReference>
<dbReference type="Proteomes" id="UP000675881">
    <property type="component" value="Chromosome 3"/>
</dbReference>
<dbReference type="GO" id="GO:0071037">
    <property type="term" value="P:nuclear polyadenylation-dependent snRNA catabolic process"/>
    <property type="evidence" value="ECO:0007669"/>
    <property type="project" value="TreeGrafter"/>
</dbReference>
<dbReference type="Gene3D" id="4.10.60.10">
    <property type="entry name" value="Zinc finger, CCHC-type"/>
    <property type="match status" value="1"/>
</dbReference>
<dbReference type="GO" id="GO:0071038">
    <property type="term" value="P:TRAMP-dependent tRNA surveillance pathway"/>
    <property type="evidence" value="ECO:0007669"/>
    <property type="project" value="TreeGrafter"/>
</dbReference>
<dbReference type="PROSITE" id="PS50158">
    <property type="entry name" value="ZF_CCHC"/>
    <property type="match status" value="1"/>
</dbReference>
<dbReference type="GO" id="GO:0071039">
    <property type="term" value="P:nuclear polyadenylation-dependent CUT catabolic process"/>
    <property type="evidence" value="ECO:0007669"/>
    <property type="project" value="TreeGrafter"/>
</dbReference>
<comment type="subcellular location">
    <subcellularLocation>
        <location evidence="1">Nucleus</location>
    </subcellularLocation>
</comment>
<dbReference type="EMBL" id="HG994582">
    <property type="protein sequence ID" value="CAF2905209.1"/>
    <property type="molecule type" value="Genomic_DNA"/>
</dbReference>
<keyword evidence="2" id="KW-0479">Metal-binding</keyword>
<gene>
    <name evidence="11" type="ORF">LSAA_8172</name>
</gene>
<dbReference type="GO" id="GO:0031499">
    <property type="term" value="C:TRAMP complex"/>
    <property type="evidence" value="ECO:0007669"/>
    <property type="project" value="TreeGrafter"/>
</dbReference>
<keyword evidence="12" id="KW-1185">Reference proteome</keyword>
<dbReference type="PANTHER" id="PTHR46543">
    <property type="entry name" value="ZINC FINGER CCHC DOMAIN-CONTAINING PROTEIN 7"/>
    <property type="match status" value="1"/>
</dbReference>
<feature type="region of interest" description="Disordered" evidence="9">
    <location>
        <begin position="456"/>
        <end position="481"/>
    </location>
</feature>
<evidence type="ECO:0000256" key="3">
    <source>
        <dbReference type="ARBA" id="ARBA00022737"/>
    </source>
</evidence>
<evidence type="ECO:0000256" key="7">
    <source>
        <dbReference type="ARBA" id="ARBA00041190"/>
    </source>
</evidence>
<evidence type="ECO:0000256" key="2">
    <source>
        <dbReference type="ARBA" id="ARBA00022723"/>
    </source>
</evidence>
<dbReference type="InterPro" id="IPR051644">
    <property type="entry name" value="TRAMP_AT-DNA-binding"/>
</dbReference>
<proteinExistence type="predicted"/>
<organism evidence="11 12">
    <name type="scientific">Lepeophtheirus salmonis</name>
    <name type="common">Salmon louse</name>
    <name type="synonym">Caligus salmonis</name>
    <dbReference type="NCBI Taxonomy" id="72036"/>
    <lineage>
        <taxon>Eukaryota</taxon>
        <taxon>Metazoa</taxon>
        <taxon>Ecdysozoa</taxon>
        <taxon>Arthropoda</taxon>
        <taxon>Crustacea</taxon>
        <taxon>Multicrustacea</taxon>
        <taxon>Hexanauplia</taxon>
        <taxon>Copepoda</taxon>
        <taxon>Siphonostomatoida</taxon>
        <taxon>Caligidae</taxon>
        <taxon>Lepeophtheirus</taxon>
    </lineage>
</organism>
<keyword evidence="6" id="KW-0539">Nucleus</keyword>
<evidence type="ECO:0000313" key="12">
    <source>
        <dbReference type="Proteomes" id="UP000675881"/>
    </source>
</evidence>
<evidence type="ECO:0000313" key="11">
    <source>
        <dbReference type="EMBL" id="CAF2905209.1"/>
    </source>
</evidence>
<evidence type="ECO:0000256" key="8">
    <source>
        <dbReference type="ARBA" id="ARBA00043023"/>
    </source>
</evidence>
<sequence length="523" mass="60284">MATEAEIDDEEFYDEFDPETEALLYSRIHHQESIDEEVSIVLLQTDSGICSPKGSRSPSPLEEEKSRLQTILTTPKAHGLSSSSSSDDDNGIKIEYKHMKGLKESHITQKKNLRAYTQKWKQSNSSSDSSSSSDIEEENKDLNIILNIDDIVIVIFKKPLSRCSNCREKGHSVRVCPSPRKQIKCSMCGGQHRETRCDQSMCLRCGEANRIYTRGCNRCIRFDKFRCSVCCCFGHETKACPNVWRRFHLTTNVGDFVRVEKFVDPKDKWCPNCAKKGHYLHQCPAYLVSPYPASIGHVVEYSLENVQESNNTNTKNLSKRQAFKRNKSLALKRKFFSKKVKKDDNNLNRQILSSLITQAKNKEKRVKRLKKLEPYLNAFGASSFRPWVSRDLDLISSHLFTIRYIKTNMEFLILCLLISSASFAQLCQAEIQSSHPEVAIMMVKDFVQIFRNSEQEYQEDNNNKSPPSTTSEITSTPPLSRMHNRKGFIDPHHFPFMWYVNPEFLRRYGKRNNNLDHLARLGH</sequence>
<keyword evidence="4" id="KW-0863">Zinc-finger</keyword>
<dbReference type="GO" id="GO:0071035">
    <property type="term" value="P:nuclear polyadenylation-dependent rRNA catabolic process"/>
    <property type="evidence" value="ECO:0007669"/>
    <property type="project" value="TreeGrafter"/>
</dbReference>
<dbReference type="AlphaFoldDB" id="A0A7R8H6N7"/>
<reference evidence="11" key="1">
    <citation type="submission" date="2021-02" db="EMBL/GenBank/DDBJ databases">
        <authorList>
            <person name="Bekaert M."/>
        </authorList>
    </citation>
    <scope>NUCLEOTIDE SEQUENCE</scope>
    <source>
        <strain evidence="11">IoA-00</strain>
    </source>
</reference>
<feature type="region of interest" description="Disordered" evidence="9">
    <location>
        <begin position="48"/>
        <end position="68"/>
    </location>
</feature>
<keyword evidence="3" id="KW-0677">Repeat</keyword>
<evidence type="ECO:0000259" key="10">
    <source>
        <dbReference type="PROSITE" id="PS50158"/>
    </source>
</evidence>
<dbReference type="InterPro" id="IPR001878">
    <property type="entry name" value="Znf_CCHC"/>
</dbReference>
<feature type="compositionally biased region" description="Polar residues" evidence="9">
    <location>
        <begin position="48"/>
        <end position="58"/>
    </location>
</feature>
<dbReference type="PANTHER" id="PTHR46543:SF1">
    <property type="entry name" value="ZINC FINGER CCHC DOMAIN-CONTAINING PROTEIN 7"/>
    <property type="match status" value="1"/>
</dbReference>
<protein>
    <recommendedName>
        <fullName evidence="7">Zinc finger CCHC domain-containing protein 7</fullName>
    </recommendedName>
    <alternativeName>
        <fullName evidence="8">TRAMP-like complex RNA-binding factor ZCCHC7</fullName>
    </alternativeName>
</protein>
<dbReference type="GO" id="GO:0003723">
    <property type="term" value="F:RNA binding"/>
    <property type="evidence" value="ECO:0007669"/>
    <property type="project" value="TreeGrafter"/>
</dbReference>
<keyword evidence="5" id="KW-0862">Zinc</keyword>
<evidence type="ECO:0000256" key="4">
    <source>
        <dbReference type="ARBA" id="ARBA00022771"/>
    </source>
</evidence>
<evidence type="ECO:0000256" key="5">
    <source>
        <dbReference type="ARBA" id="ARBA00022833"/>
    </source>
</evidence>
<evidence type="ECO:0000256" key="9">
    <source>
        <dbReference type="SAM" id="MobiDB-lite"/>
    </source>
</evidence>
<dbReference type="GO" id="GO:0071036">
    <property type="term" value="P:nuclear polyadenylation-dependent snoRNA catabolic process"/>
    <property type="evidence" value="ECO:0007669"/>
    <property type="project" value="TreeGrafter"/>
</dbReference>
<dbReference type="OrthoDB" id="6342085at2759"/>
<dbReference type="SMART" id="SM00343">
    <property type="entry name" value="ZnF_C2HC"/>
    <property type="match status" value="2"/>
</dbReference>
<name>A0A7R8H6N7_LEPSM</name>
<accession>A0A7R8H6N7</accession>
<feature type="compositionally biased region" description="Low complexity" evidence="9">
    <location>
        <begin position="465"/>
        <end position="478"/>
    </location>
</feature>